<proteinExistence type="predicted"/>
<dbReference type="PANTHER" id="PTHR44329">
    <property type="entry name" value="SERINE/THREONINE-PROTEIN KINASE TNNI3K-RELATED"/>
    <property type="match status" value="1"/>
</dbReference>
<dbReference type="InterPro" id="IPR008266">
    <property type="entry name" value="Tyr_kinase_AS"/>
</dbReference>
<gene>
    <name evidence="2" type="ORF">CY34DRAFT_73451</name>
</gene>
<evidence type="ECO:0000313" key="3">
    <source>
        <dbReference type="Proteomes" id="UP000054485"/>
    </source>
</evidence>
<dbReference type="InParanoid" id="A0A0D0B131"/>
<dbReference type="InterPro" id="IPR001245">
    <property type="entry name" value="Ser-Thr/Tyr_kinase_cat_dom"/>
</dbReference>
<name>A0A0D0B131_9AGAM</name>
<dbReference type="HOGENOM" id="CLU_000288_7_18_1"/>
<dbReference type="Proteomes" id="UP000054485">
    <property type="component" value="Unassembled WGS sequence"/>
</dbReference>
<evidence type="ECO:0000313" key="2">
    <source>
        <dbReference type="EMBL" id="KIK47666.1"/>
    </source>
</evidence>
<dbReference type="EMBL" id="KN835144">
    <property type="protein sequence ID" value="KIK47666.1"/>
    <property type="molecule type" value="Genomic_DNA"/>
</dbReference>
<organism evidence="2 3">
    <name type="scientific">Suillus luteus UH-Slu-Lm8-n1</name>
    <dbReference type="NCBI Taxonomy" id="930992"/>
    <lineage>
        <taxon>Eukaryota</taxon>
        <taxon>Fungi</taxon>
        <taxon>Dikarya</taxon>
        <taxon>Basidiomycota</taxon>
        <taxon>Agaricomycotina</taxon>
        <taxon>Agaricomycetes</taxon>
        <taxon>Agaricomycetidae</taxon>
        <taxon>Boletales</taxon>
        <taxon>Suillineae</taxon>
        <taxon>Suillaceae</taxon>
        <taxon>Suillus</taxon>
    </lineage>
</organism>
<dbReference type="GO" id="GO:0004674">
    <property type="term" value="F:protein serine/threonine kinase activity"/>
    <property type="evidence" value="ECO:0007669"/>
    <property type="project" value="TreeGrafter"/>
</dbReference>
<dbReference type="GO" id="GO:0005524">
    <property type="term" value="F:ATP binding"/>
    <property type="evidence" value="ECO:0007669"/>
    <property type="project" value="InterPro"/>
</dbReference>
<feature type="non-terminal residue" evidence="2">
    <location>
        <position position="1"/>
    </location>
</feature>
<dbReference type="InterPro" id="IPR051681">
    <property type="entry name" value="Ser/Thr_Kinases-Pseudokinases"/>
</dbReference>
<dbReference type="STRING" id="930992.A0A0D0B131"/>
<reference evidence="2 3" key="1">
    <citation type="submission" date="2014-04" db="EMBL/GenBank/DDBJ databases">
        <authorList>
            <consortium name="DOE Joint Genome Institute"/>
            <person name="Kuo A."/>
            <person name="Ruytinx J."/>
            <person name="Rineau F."/>
            <person name="Colpaert J."/>
            <person name="Kohler A."/>
            <person name="Nagy L.G."/>
            <person name="Floudas D."/>
            <person name="Copeland A."/>
            <person name="Barry K.W."/>
            <person name="Cichocki N."/>
            <person name="Veneault-Fourrey C."/>
            <person name="LaButti K."/>
            <person name="Lindquist E.A."/>
            <person name="Lipzen A."/>
            <person name="Lundell T."/>
            <person name="Morin E."/>
            <person name="Murat C."/>
            <person name="Sun H."/>
            <person name="Tunlid A."/>
            <person name="Henrissat B."/>
            <person name="Grigoriev I.V."/>
            <person name="Hibbett D.S."/>
            <person name="Martin F."/>
            <person name="Nordberg H.P."/>
            <person name="Cantor M.N."/>
            <person name="Hua S.X."/>
        </authorList>
    </citation>
    <scope>NUCLEOTIDE SEQUENCE [LARGE SCALE GENOMIC DNA]</scope>
    <source>
        <strain evidence="2 3">UH-Slu-Lm8-n1</strain>
    </source>
</reference>
<dbReference type="Pfam" id="PF07714">
    <property type="entry name" value="PK_Tyr_Ser-Thr"/>
    <property type="match status" value="1"/>
</dbReference>
<dbReference type="OrthoDB" id="4062651at2759"/>
<sequence>LKIWARLMQENILPLLGVARHPYAVSGCDALVCPWMENGTLAKYLSRYPTMELPQRLRLLCDVATGLRYLHSQHVVHGDLTNNNILVDIHGRAVLADFGLSFQISELTGSYPVTAAVQWMAPELCNFTSPMDGPHLFTLIRHSDMYSFGSIMNYVISGELPFARVLVSMYAAFHEGQAPCATRGNDVSEEHWEFIQQCWTPFNLDLGTSSRPSAEEACEFMRKELEFRLVIAN</sequence>
<keyword evidence="3" id="KW-1185">Reference proteome</keyword>
<dbReference type="PROSITE" id="PS00109">
    <property type="entry name" value="PROTEIN_KINASE_TYR"/>
    <property type="match status" value="1"/>
</dbReference>
<accession>A0A0D0B131</accession>
<dbReference type="SUPFAM" id="SSF56112">
    <property type="entry name" value="Protein kinase-like (PK-like)"/>
    <property type="match status" value="1"/>
</dbReference>
<dbReference type="Gene3D" id="1.10.510.10">
    <property type="entry name" value="Transferase(Phosphotransferase) domain 1"/>
    <property type="match status" value="1"/>
</dbReference>
<dbReference type="AlphaFoldDB" id="A0A0D0B131"/>
<evidence type="ECO:0000259" key="1">
    <source>
        <dbReference type="PROSITE" id="PS50011"/>
    </source>
</evidence>
<reference evidence="3" key="2">
    <citation type="submission" date="2015-01" db="EMBL/GenBank/DDBJ databases">
        <title>Evolutionary Origins and Diversification of the Mycorrhizal Mutualists.</title>
        <authorList>
            <consortium name="DOE Joint Genome Institute"/>
            <consortium name="Mycorrhizal Genomics Consortium"/>
            <person name="Kohler A."/>
            <person name="Kuo A."/>
            <person name="Nagy L.G."/>
            <person name="Floudas D."/>
            <person name="Copeland A."/>
            <person name="Barry K.W."/>
            <person name="Cichocki N."/>
            <person name="Veneault-Fourrey C."/>
            <person name="LaButti K."/>
            <person name="Lindquist E.A."/>
            <person name="Lipzen A."/>
            <person name="Lundell T."/>
            <person name="Morin E."/>
            <person name="Murat C."/>
            <person name="Riley R."/>
            <person name="Ohm R."/>
            <person name="Sun H."/>
            <person name="Tunlid A."/>
            <person name="Henrissat B."/>
            <person name="Grigoriev I.V."/>
            <person name="Hibbett D.S."/>
            <person name="Martin F."/>
        </authorList>
    </citation>
    <scope>NUCLEOTIDE SEQUENCE [LARGE SCALE GENOMIC DNA]</scope>
    <source>
        <strain evidence="3">UH-Slu-Lm8-n1</strain>
    </source>
</reference>
<dbReference type="InterPro" id="IPR011009">
    <property type="entry name" value="Kinase-like_dom_sf"/>
</dbReference>
<dbReference type="InterPro" id="IPR000719">
    <property type="entry name" value="Prot_kinase_dom"/>
</dbReference>
<dbReference type="PROSITE" id="PS50011">
    <property type="entry name" value="PROTEIN_KINASE_DOM"/>
    <property type="match status" value="1"/>
</dbReference>
<protein>
    <recommendedName>
        <fullName evidence="1">Protein kinase domain-containing protein</fullName>
    </recommendedName>
</protein>
<feature type="domain" description="Protein kinase" evidence="1">
    <location>
        <begin position="1"/>
        <end position="221"/>
    </location>
</feature>
<dbReference type="PIRSF" id="PIRSF000654">
    <property type="entry name" value="Integrin-linked_kinase"/>
    <property type="match status" value="1"/>
</dbReference>